<dbReference type="SUPFAM" id="SSF48371">
    <property type="entry name" value="ARM repeat"/>
    <property type="match status" value="1"/>
</dbReference>
<dbReference type="EMBL" id="CAMPGE010002236">
    <property type="protein sequence ID" value="CAI2361035.1"/>
    <property type="molecule type" value="Genomic_DNA"/>
</dbReference>
<comment type="caution">
    <text evidence="2">The sequence shown here is derived from an EMBL/GenBank/DDBJ whole genome shotgun (WGS) entry which is preliminary data.</text>
</comment>
<reference evidence="2" key="1">
    <citation type="submission" date="2023-07" db="EMBL/GenBank/DDBJ databases">
        <authorList>
            <consortium name="AG Swart"/>
            <person name="Singh M."/>
            <person name="Singh A."/>
            <person name="Seah K."/>
            <person name="Emmerich C."/>
        </authorList>
    </citation>
    <scope>NUCLEOTIDE SEQUENCE</scope>
    <source>
        <strain evidence="2">DP1</strain>
    </source>
</reference>
<evidence type="ECO:0000256" key="1">
    <source>
        <dbReference type="SAM" id="MobiDB-lite"/>
    </source>
</evidence>
<sequence>MDKPDQYLSPQPIQPGMNPINMGDIDQVVRTLLSLSPEITDHENTLESARLTRAKVFYQIFQFLIHTKGVQSLNSSQYFTFEEIMNEMYQNLQSHNWEILWETIKIVELLATNGALIAFWDSLTQIMPKILEDVLNLTHFCSAFLKNESAYNLKMAKEISKTNEKLSKVIISLQSCPYAAMLFSLIRVIDISETLDVSLNTLNEDLLSKLLSVCKTRKDAKTQRECLRALTKLSSTSLMLHNQNPEVSMPLSKKRVLSQILNYLYSSMAEPDWNETIKNDTNFESFKNMMDQVSETSSVRHEYIPGSTTNSIISNSRRSPKLRSEIDSLKFDLDEEETVPRDRKNSKLSSRKACRSVRRESSKINDARAVSKGYISQHENSKMRENLNITTPLSVPMGSISRPDSTEYQHHNSAMNKSGFSNLQYQINKQRKIVPQSPIPASKKRITPITETENFTDISNVRPRSDLPPLEIKSKINFDIPGTIPTSKSKEMTRAQNHTTAYLYSKISNKPKVKKSNIIQNTEEPVNCSEFRRGSEKVSLQHKSTASSLIAALGQRKVKIPYPIKKSALKRNFKEILDASPRVSTENFDQKQSSVPITKEKS</sequence>
<evidence type="ECO:0000313" key="2">
    <source>
        <dbReference type="EMBL" id="CAI2361035.1"/>
    </source>
</evidence>
<keyword evidence="3" id="KW-1185">Reference proteome</keyword>
<dbReference type="InterPro" id="IPR016024">
    <property type="entry name" value="ARM-type_fold"/>
</dbReference>
<feature type="compositionally biased region" description="Polar residues" evidence="1">
    <location>
        <begin position="582"/>
        <end position="596"/>
    </location>
</feature>
<organism evidence="2 3">
    <name type="scientific">Euplotes crassus</name>
    <dbReference type="NCBI Taxonomy" id="5936"/>
    <lineage>
        <taxon>Eukaryota</taxon>
        <taxon>Sar</taxon>
        <taxon>Alveolata</taxon>
        <taxon>Ciliophora</taxon>
        <taxon>Intramacronucleata</taxon>
        <taxon>Spirotrichea</taxon>
        <taxon>Hypotrichia</taxon>
        <taxon>Euplotida</taxon>
        <taxon>Euplotidae</taxon>
        <taxon>Moneuplotes</taxon>
    </lineage>
</organism>
<accession>A0AAD1X877</accession>
<dbReference type="AlphaFoldDB" id="A0AAD1X877"/>
<evidence type="ECO:0000313" key="3">
    <source>
        <dbReference type="Proteomes" id="UP001295684"/>
    </source>
</evidence>
<gene>
    <name evidence="2" type="ORF">ECRASSUSDP1_LOCUS2344</name>
</gene>
<feature type="region of interest" description="Disordered" evidence="1">
    <location>
        <begin position="580"/>
        <end position="602"/>
    </location>
</feature>
<proteinExistence type="predicted"/>
<protein>
    <submittedName>
        <fullName evidence="2">Uncharacterized protein</fullName>
    </submittedName>
</protein>
<name>A0AAD1X877_EUPCR</name>
<dbReference type="Proteomes" id="UP001295684">
    <property type="component" value="Unassembled WGS sequence"/>
</dbReference>